<evidence type="ECO:0000313" key="3">
    <source>
        <dbReference type="EMBL" id="GFP19072.1"/>
    </source>
</evidence>
<evidence type="ECO:0000313" key="7">
    <source>
        <dbReference type="Proteomes" id="UP000569018"/>
    </source>
</evidence>
<dbReference type="InterPro" id="IPR052226">
    <property type="entry name" value="UPF0332_toxin"/>
</dbReference>
<dbReference type="InterPro" id="IPR007842">
    <property type="entry name" value="HEPN_dom"/>
</dbReference>
<keyword evidence="10" id="KW-1185">Reference proteome</keyword>
<gene>
    <name evidence="3" type="ORF">HKBW3S03_00576</name>
    <name evidence="4" type="ORF">HKBW3S09_00047</name>
    <name evidence="5" type="ORF">HKBW3S34_00499</name>
    <name evidence="6" type="ORF">HKBW3S47_01771</name>
</gene>
<dbReference type="AlphaFoldDB" id="A0A6V8PA68"/>
<evidence type="ECO:0000313" key="5">
    <source>
        <dbReference type="EMBL" id="GFP29579.1"/>
    </source>
</evidence>
<dbReference type="Proteomes" id="UP000588083">
    <property type="component" value="Unassembled WGS sequence"/>
</dbReference>
<name>A0A6V8PA68_9ACTN</name>
<evidence type="ECO:0000313" key="10">
    <source>
        <dbReference type="Proteomes" id="UP000588083"/>
    </source>
</evidence>
<comment type="caution">
    <text evidence="5">The sequence shown here is derived from an EMBL/GenBank/DDBJ whole genome shotgun (WGS) entry which is preliminary data.</text>
</comment>
<evidence type="ECO:0000313" key="4">
    <source>
        <dbReference type="EMBL" id="GFP22580.1"/>
    </source>
</evidence>
<evidence type="ECO:0000313" key="6">
    <source>
        <dbReference type="EMBL" id="GFP40074.1"/>
    </source>
</evidence>
<dbReference type="EMBL" id="BLRW01000003">
    <property type="protein sequence ID" value="GFP22580.1"/>
    <property type="molecule type" value="Genomic_DNA"/>
</dbReference>
<dbReference type="PANTHER" id="PTHR36565">
    <property type="entry name" value="UPF0332 PROTEIN TM_1000"/>
    <property type="match status" value="1"/>
</dbReference>
<evidence type="ECO:0000313" key="9">
    <source>
        <dbReference type="Proteomes" id="UP000585609"/>
    </source>
</evidence>
<proteinExistence type="inferred from homology"/>
<dbReference type="Proteomes" id="UP000569018">
    <property type="component" value="Unassembled WGS sequence"/>
</dbReference>
<accession>A0A6V8PA68</accession>
<dbReference type="Proteomes" id="UP000574717">
    <property type="component" value="Unassembled WGS sequence"/>
</dbReference>
<dbReference type="Pfam" id="PF05168">
    <property type="entry name" value="HEPN"/>
    <property type="match status" value="1"/>
</dbReference>
<dbReference type="PANTHER" id="PTHR36565:SF1">
    <property type="entry name" value="UPF0332 PROTEIN TM_1000"/>
    <property type="match status" value="1"/>
</dbReference>
<dbReference type="EMBL" id="BLSD01000136">
    <property type="protein sequence ID" value="GFP40074.1"/>
    <property type="molecule type" value="Genomic_DNA"/>
</dbReference>
<evidence type="ECO:0000256" key="1">
    <source>
        <dbReference type="ARBA" id="ARBA00038248"/>
    </source>
</evidence>
<reference evidence="7 8" key="1">
    <citation type="journal article" date="2020" name="Front. Microbiol.">
        <title>Single-cell genomics of novel Actinobacteria with the Wood-Ljungdahl pathway discovered in a serpentinizing system.</title>
        <authorList>
            <person name="Merino N."/>
            <person name="Kawai M."/>
            <person name="Boyd E.S."/>
            <person name="Colman D.R."/>
            <person name="McGlynn S.E."/>
            <person name="Nealson K.H."/>
            <person name="Kurokawa K."/>
            <person name="Hongoh Y."/>
        </authorList>
    </citation>
    <scope>NUCLEOTIDE SEQUENCE [LARGE SCALE GENOMIC DNA]</scope>
    <source>
        <strain evidence="3 8">S03</strain>
        <strain evidence="4 9">S09_30</strain>
        <strain evidence="5 10">S34</strain>
        <strain evidence="6 7">S47</strain>
    </source>
</reference>
<sequence>MTEEVAALVKYRLQAAQDSLEEAELLLKEEKYRGAMNRVYYSMFYATLALLATRQLSAAKHSGVMSLFHKEFVKAGVFPKEVAKFLTIAFDLRTKSDYKDVMAPAKERVEELLGDAKVFVAKSREVAEELLTMRNVDNSSSGLESTGLIRGFTL</sequence>
<feature type="domain" description="HEPN" evidence="2">
    <location>
        <begin position="10"/>
        <end position="123"/>
    </location>
</feature>
<dbReference type="Proteomes" id="UP000585609">
    <property type="component" value="Unassembled WGS sequence"/>
</dbReference>
<dbReference type="EMBL" id="BLRU01000034">
    <property type="protein sequence ID" value="GFP19072.1"/>
    <property type="molecule type" value="Genomic_DNA"/>
</dbReference>
<comment type="similarity">
    <text evidence="1">Belongs to the UPF0332 family.</text>
</comment>
<dbReference type="RefSeq" id="WP_176236081.1">
    <property type="nucleotide sequence ID" value="NZ_BLRU01000034.1"/>
</dbReference>
<organism evidence="5 10">
    <name type="scientific">Candidatus Hakubella thermalkaliphila</name>
    <dbReference type="NCBI Taxonomy" id="2754717"/>
    <lineage>
        <taxon>Bacteria</taxon>
        <taxon>Bacillati</taxon>
        <taxon>Actinomycetota</taxon>
        <taxon>Actinomycetota incertae sedis</taxon>
        <taxon>Candidatus Hakubellales</taxon>
        <taxon>Candidatus Hakubellaceae</taxon>
        <taxon>Candidatus Hakubella</taxon>
    </lineage>
</organism>
<evidence type="ECO:0000313" key="8">
    <source>
        <dbReference type="Proteomes" id="UP000574717"/>
    </source>
</evidence>
<protein>
    <recommendedName>
        <fullName evidence="2">HEPN domain-containing protein</fullName>
    </recommendedName>
</protein>
<dbReference type="Gene3D" id="1.20.120.330">
    <property type="entry name" value="Nucleotidyltransferases domain 2"/>
    <property type="match status" value="1"/>
</dbReference>
<dbReference type="EMBL" id="BLRZ01000015">
    <property type="protein sequence ID" value="GFP29579.1"/>
    <property type="molecule type" value="Genomic_DNA"/>
</dbReference>
<evidence type="ECO:0000259" key="2">
    <source>
        <dbReference type="Pfam" id="PF05168"/>
    </source>
</evidence>